<dbReference type="InterPro" id="IPR009908">
    <property type="entry name" value="Methylamine_util_MauE"/>
</dbReference>
<sequence length="417" mass="47011">MCIAYFYSFINLVYNMTQINTSATAGRPATNRGAGFYLLQFIRVFVGVLFIFSGLIKANDPSGLAYKMEEFFEVWHMTFMSSYALVFSIVMIVFEIIAGVALLLGFAFRLFSFLLLLLMIFFTFLTAYAVFSGKIKECGCFGDCIPLTAMQSFTKDIILLVLVVILFAGRKHIRPLFRGTVNTILFSLSLIGSVLIQWVVLEHLPFVDCLPYKVGNNIWEKMQPPPGSTPDVYQTNYVLKNAVSGETKKISDKDYISSGIWKDTTWQLNGEPVTELIKKGNATPAIQDFKVSDYAGEDYTESLLKEPGYNFVFFLKDADNASSRNTERLRALIEKANKNNVGFFVLSANTQEQTERYLQKNKLVADHFVIDATVCKTAMRTNPGLMLIKAGTVLGKWSYNDYPKDFDLSGDKLKIKK</sequence>
<comment type="subcellular location">
    <subcellularLocation>
        <location evidence="1">Membrane</location>
        <topology evidence="1">Multi-pass membrane protein</topology>
    </subcellularLocation>
</comment>
<keyword evidence="4 5" id="KW-0472">Membrane</keyword>
<evidence type="ECO:0000313" key="7">
    <source>
        <dbReference type="EMBL" id="PSK90638.1"/>
    </source>
</evidence>
<reference evidence="7 8" key="1">
    <citation type="submission" date="2018-03" db="EMBL/GenBank/DDBJ databases">
        <title>Genomic Encyclopedia of Type Strains, Phase III (KMG-III): the genomes of soil and plant-associated and newly described type strains.</title>
        <authorList>
            <person name="Whitman W."/>
        </authorList>
    </citation>
    <scope>NUCLEOTIDE SEQUENCE [LARGE SCALE GENOMIC DNA]</scope>
    <source>
        <strain evidence="7 8">CGMCC 1.12700</strain>
    </source>
</reference>
<organism evidence="7 8">
    <name type="scientific">Taibaiella chishuiensis</name>
    <dbReference type="NCBI Taxonomy" id="1434707"/>
    <lineage>
        <taxon>Bacteria</taxon>
        <taxon>Pseudomonadati</taxon>
        <taxon>Bacteroidota</taxon>
        <taxon>Chitinophagia</taxon>
        <taxon>Chitinophagales</taxon>
        <taxon>Chitinophagaceae</taxon>
        <taxon>Taibaiella</taxon>
    </lineage>
</organism>
<dbReference type="GO" id="GO:0016020">
    <property type="term" value="C:membrane"/>
    <property type="evidence" value="ECO:0007669"/>
    <property type="project" value="UniProtKB-SubCell"/>
</dbReference>
<dbReference type="Proteomes" id="UP000240572">
    <property type="component" value="Unassembled WGS sequence"/>
</dbReference>
<dbReference type="AlphaFoldDB" id="A0A2P8D091"/>
<evidence type="ECO:0000256" key="3">
    <source>
        <dbReference type="ARBA" id="ARBA00022989"/>
    </source>
</evidence>
<feature type="transmembrane region" description="Helical" evidence="5">
    <location>
        <begin position="36"/>
        <end position="56"/>
    </location>
</feature>
<keyword evidence="3 5" id="KW-1133">Transmembrane helix</keyword>
<evidence type="ECO:0000256" key="2">
    <source>
        <dbReference type="ARBA" id="ARBA00022692"/>
    </source>
</evidence>
<evidence type="ECO:0000256" key="4">
    <source>
        <dbReference type="ARBA" id="ARBA00023136"/>
    </source>
</evidence>
<dbReference type="Pfam" id="PF07291">
    <property type="entry name" value="MauE"/>
    <property type="match status" value="1"/>
</dbReference>
<name>A0A2P8D091_9BACT</name>
<feature type="transmembrane region" description="Helical" evidence="5">
    <location>
        <begin position="151"/>
        <end position="169"/>
    </location>
</feature>
<protein>
    <submittedName>
        <fullName evidence="7">DoxX-like protein</fullName>
    </submittedName>
</protein>
<dbReference type="GO" id="GO:0030416">
    <property type="term" value="P:methylamine metabolic process"/>
    <property type="evidence" value="ECO:0007669"/>
    <property type="project" value="InterPro"/>
</dbReference>
<feature type="transmembrane region" description="Helical" evidence="5">
    <location>
        <begin position="76"/>
        <end position="103"/>
    </location>
</feature>
<feature type="domain" description="Methylamine utilisation protein MauE" evidence="6">
    <location>
        <begin position="37"/>
        <end position="167"/>
    </location>
</feature>
<proteinExistence type="predicted"/>
<feature type="transmembrane region" description="Helical" evidence="5">
    <location>
        <begin position="110"/>
        <end position="131"/>
    </location>
</feature>
<evidence type="ECO:0000313" key="8">
    <source>
        <dbReference type="Proteomes" id="UP000240572"/>
    </source>
</evidence>
<evidence type="ECO:0000256" key="1">
    <source>
        <dbReference type="ARBA" id="ARBA00004141"/>
    </source>
</evidence>
<evidence type="ECO:0000259" key="6">
    <source>
        <dbReference type="Pfam" id="PF07291"/>
    </source>
</evidence>
<feature type="transmembrane region" description="Helical" evidence="5">
    <location>
        <begin position="181"/>
        <end position="201"/>
    </location>
</feature>
<dbReference type="NCBIfam" id="NF045576">
    <property type="entry name" value="BT_3928_fam"/>
    <property type="match status" value="1"/>
</dbReference>
<dbReference type="EMBL" id="PYGD01000007">
    <property type="protein sequence ID" value="PSK90638.1"/>
    <property type="molecule type" value="Genomic_DNA"/>
</dbReference>
<comment type="caution">
    <text evidence="7">The sequence shown here is derived from an EMBL/GenBank/DDBJ whole genome shotgun (WGS) entry which is preliminary data.</text>
</comment>
<keyword evidence="8" id="KW-1185">Reference proteome</keyword>
<evidence type="ECO:0000256" key="5">
    <source>
        <dbReference type="SAM" id="Phobius"/>
    </source>
</evidence>
<gene>
    <name evidence="7" type="ORF">B0I18_10748</name>
</gene>
<keyword evidence="2 5" id="KW-0812">Transmembrane</keyword>
<accession>A0A2P8D091</accession>